<keyword evidence="6" id="KW-0342">GTP-binding</keyword>
<dbReference type="InterPro" id="IPR009000">
    <property type="entry name" value="Transl_B-barrel_sf"/>
</dbReference>
<dbReference type="InterPro" id="IPR000795">
    <property type="entry name" value="T_Tr_GTP-bd_dom"/>
</dbReference>
<dbReference type="Gene3D" id="2.40.30.10">
    <property type="entry name" value="Translation factors"/>
    <property type="match status" value="2"/>
</dbReference>
<dbReference type="InterPro" id="IPR015760">
    <property type="entry name" value="TIF_IF2"/>
</dbReference>
<dbReference type="InterPro" id="IPR036925">
    <property type="entry name" value="TIF_IF2_dom3_sf"/>
</dbReference>
<dbReference type="AlphaFoldDB" id="A0A0G1RXM0"/>
<evidence type="ECO:0000256" key="5">
    <source>
        <dbReference type="ARBA" id="ARBA00022917"/>
    </source>
</evidence>
<evidence type="ECO:0000256" key="7">
    <source>
        <dbReference type="NCBIfam" id="TIGR00487"/>
    </source>
</evidence>
<dbReference type="Pfam" id="PF11987">
    <property type="entry name" value="IF-2"/>
    <property type="match status" value="1"/>
</dbReference>
<dbReference type="SUPFAM" id="SSF52156">
    <property type="entry name" value="Initiation factor IF2/eIF5b, domain 3"/>
    <property type="match status" value="1"/>
</dbReference>
<dbReference type="EMBL" id="LCNT01000001">
    <property type="protein sequence ID" value="KKU61867.1"/>
    <property type="molecule type" value="Genomic_DNA"/>
</dbReference>
<dbReference type="InterPro" id="IPR005225">
    <property type="entry name" value="Small_GTP-bd"/>
</dbReference>
<evidence type="ECO:0000313" key="10">
    <source>
        <dbReference type="EMBL" id="KKU61867.1"/>
    </source>
</evidence>
<dbReference type="PROSITE" id="PS51722">
    <property type="entry name" value="G_TR_2"/>
    <property type="match status" value="1"/>
</dbReference>
<dbReference type="GO" id="GO:0005737">
    <property type="term" value="C:cytoplasm"/>
    <property type="evidence" value="ECO:0007669"/>
    <property type="project" value="UniProtKB-UniRule"/>
</dbReference>
<dbReference type="SUPFAM" id="SSF50447">
    <property type="entry name" value="Translation proteins"/>
    <property type="match status" value="2"/>
</dbReference>
<evidence type="ECO:0000256" key="1">
    <source>
        <dbReference type="ARBA" id="ARBA00007733"/>
    </source>
</evidence>
<dbReference type="FunFam" id="3.40.50.300:FF:000019">
    <property type="entry name" value="Translation initiation factor IF-2"/>
    <property type="match status" value="1"/>
</dbReference>
<name>A0A0G1RXM0_9BACT</name>
<proteinExistence type="inferred from homology"/>
<evidence type="ECO:0000313" key="11">
    <source>
        <dbReference type="Proteomes" id="UP000033860"/>
    </source>
</evidence>
<evidence type="ECO:0000256" key="4">
    <source>
        <dbReference type="ARBA" id="ARBA00022741"/>
    </source>
</evidence>
<comment type="caution">
    <text evidence="10">The sequence shown here is derived from an EMBL/GenBank/DDBJ whole genome shotgun (WGS) entry which is preliminary data.</text>
</comment>
<comment type="function">
    <text evidence="8">One of the essential components for the initiation of protein synthesis. Protects formylmethionyl-tRNA from spontaneous hydrolysis and promotes its binding to the 30S ribosomal subunits. Also involved in the hydrolysis of GTP during the formation of the 70S ribosomal complex.</text>
</comment>
<dbReference type="PANTHER" id="PTHR43381:SF4">
    <property type="entry name" value="EUKARYOTIC TRANSLATION INITIATION FACTOR 5B"/>
    <property type="match status" value="1"/>
</dbReference>
<dbReference type="NCBIfam" id="TIGR00487">
    <property type="entry name" value="IF-2"/>
    <property type="match status" value="1"/>
</dbReference>
<dbReference type="Pfam" id="PF00009">
    <property type="entry name" value="GTP_EFTU"/>
    <property type="match status" value="1"/>
</dbReference>
<dbReference type="PANTHER" id="PTHR43381">
    <property type="entry name" value="TRANSLATION INITIATION FACTOR IF-2-RELATED"/>
    <property type="match status" value="1"/>
</dbReference>
<dbReference type="GO" id="GO:0003743">
    <property type="term" value="F:translation initiation factor activity"/>
    <property type="evidence" value="ECO:0007669"/>
    <property type="project" value="UniProtKB-UniRule"/>
</dbReference>
<keyword evidence="3 8" id="KW-0396">Initiation factor</keyword>
<dbReference type="InterPro" id="IPR027417">
    <property type="entry name" value="P-loop_NTPase"/>
</dbReference>
<dbReference type="FunFam" id="3.40.50.10050:FF:000001">
    <property type="entry name" value="Translation initiation factor IF-2"/>
    <property type="match status" value="1"/>
</dbReference>
<keyword evidence="5 8" id="KW-0648">Protein biosynthesis</keyword>
<dbReference type="InterPro" id="IPR000178">
    <property type="entry name" value="TF_IF2_bacterial-like"/>
</dbReference>
<feature type="domain" description="Tr-type G" evidence="9">
    <location>
        <begin position="8"/>
        <end position="178"/>
    </location>
</feature>
<dbReference type="CDD" id="cd01887">
    <property type="entry name" value="IF2_eIF5B"/>
    <property type="match status" value="1"/>
</dbReference>
<sequence length="490" mass="51637">MAKSKPNQRAPVITVMGHIDHGKTTLLDAIRETNQAARESGGITQHIGAYKVTHQGRPLTFIDTPGHAAFAAMRSRGTKVTDLVILVVDAVEGVKPQTKESLDHIKAAGVPFLVAINKIDLPDAAPDKVKSQLAEAEVLVEGYGGKVVAVPVSAKTKKGLDQLLEMTLLSADFLDLPSKPEADLAAAIIESELDRRKGPLATVIVKAGTIKVGGDLVAGPTSGRARAIFDENGQNLAQILPGEPGQILGFRHVPPVGATVTSHAPEGQALEESSVRLRGGVAPAAHLEGETSNENEKSLKLILKADASGTLEAIKQNLEDSVTLVSSAVGDVSEADVLLAQSTGAQILAFRVKTSSSAAKLAEIEGITVTSHQLIHELLDDVSQKVLKLMEPTIDEDILGEAKIIAEFTVGGQKIAGCEVTAGKLTVGDKVHLVRGQDQLLDAKIKSLHQGKDTVDKVKKGEQGGVAFTTELDFKVKDKLIAFKKPITSL</sequence>
<evidence type="ECO:0000256" key="3">
    <source>
        <dbReference type="ARBA" id="ARBA00022540"/>
    </source>
</evidence>
<accession>A0A0G1RXM0</accession>
<dbReference type="InterPro" id="IPR023115">
    <property type="entry name" value="TIF_IF2_dom3"/>
</dbReference>
<dbReference type="InterPro" id="IPR053905">
    <property type="entry name" value="EF-G-like_DII"/>
</dbReference>
<comment type="similarity">
    <text evidence="1 8">Belongs to the TRAFAC class translation factor GTPase superfamily. Classic translation factor GTPase family. IF-2 subfamily.</text>
</comment>
<evidence type="ECO:0000256" key="6">
    <source>
        <dbReference type="ARBA" id="ARBA00023134"/>
    </source>
</evidence>
<dbReference type="Pfam" id="PF22042">
    <property type="entry name" value="EF-G_D2"/>
    <property type="match status" value="1"/>
</dbReference>
<protein>
    <recommendedName>
        <fullName evidence="2 7">Translation initiation factor IF-2</fullName>
    </recommendedName>
</protein>
<dbReference type="NCBIfam" id="TIGR00231">
    <property type="entry name" value="small_GTP"/>
    <property type="match status" value="1"/>
</dbReference>
<evidence type="ECO:0000256" key="2">
    <source>
        <dbReference type="ARBA" id="ARBA00020675"/>
    </source>
</evidence>
<reference evidence="10 11" key="1">
    <citation type="journal article" date="2015" name="Nature">
        <title>rRNA introns, odd ribosomes, and small enigmatic genomes across a large radiation of phyla.</title>
        <authorList>
            <person name="Brown C.T."/>
            <person name="Hug L.A."/>
            <person name="Thomas B.C."/>
            <person name="Sharon I."/>
            <person name="Castelle C.J."/>
            <person name="Singh A."/>
            <person name="Wilkins M.J."/>
            <person name="Williams K.H."/>
            <person name="Banfield J.F."/>
        </authorList>
    </citation>
    <scope>NUCLEOTIDE SEQUENCE [LARGE SCALE GENOMIC DNA]</scope>
</reference>
<dbReference type="GO" id="GO:0003924">
    <property type="term" value="F:GTPase activity"/>
    <property type="evidence" value="ECO:0007669"/>
    <property type="project" value="InterPro"/>
</dbReference>
<keyword evidence="4" id="KW-0547">Nucleotide-binding</keyword>
<dbReference type="PATRIC" id="fig|1618371.3.peg.81"/>
<evidence type="ECO:0000256" key="8">
    <source>
        <dbReference type="RuleBase" id="RU000644"/>
    </source>
</evidence>
<gene>
    <name evidence="10" type="ORF">UX85_C0001G0081</name>
</gene>
<evidence type="ECO:0000259" key="9">
    <source>
        <dbReference type="PROSITE" id="PS51722"/>
    </source>
</evidence>
<dbReference type="Gene3D" id="3.40.50.10050">
    <property type="entry name" value="Translation initiation factor IF- 2, domain 3"/>
    <property type="match status" value="1"/>
</dbReference>
<dbReference type="Proteomes" id="UP000033860">
    <property type="component" value="Unassembled WGS sequence"/>
</dbReference>
<dbReference type="Gene3D" id="3.40.50.300">
    <property type="entry name" value="P-loop containing nucleotide triphosphate hydrolases"/>
    <property type="match status" value="1"/>
</dbReference>
<dbReference type="GO" id="GO:0005525">
    <property type="term" value="F:GTP binding"/>
    <property type="evidence" value="ECO:0007669"/>
    <property type="project" value="UniProtKB-KW"/>
</dbReference>
<dbReference type="SUPFAM" id="SSF52540">
    <property type="entry name" value="P-loop containing nucleoside triphosphate hydrolases"/>
    <property type="match status" value="1"/>
</dbReference>
<organism evidence="10 11">
    <name type="scientific">Candidatus Beckwithbacteria bacterium GW2011_GWB1_47_15</name>
    <dbReference type="NCBI Taxonomy" id="1618371"/>
    <lineage>
        <taxon>Bacteria</taxon>
        <taxon>Candidatus Beckwithiibacteriota</taxon>
    </lineage>
</organism>